<keyword evidence="3" id="KW-0106">Calcium</keyword>
<proteinExistence type="predicted"/>
<name>A0ABY4CBS3_9BACT</name>
<dbReference type="Proteomes" id="UP000830116">
    <property type="component" value="Chromosome"/>
</dbReference>
<evidence type="ECO:0000256" key="2">
    <source>
        <dbReference type="ARBA" id="ARBA00022734"/>
    </source>
</evidence>
<feature type="domain" description="Fibrinogen C-terminal" evidence="5">
    <location>
        <begin position="280"/>
        <end position="333"/>
    </location>
</feature>
<feature type="domain" description="Fibrinogen C-terminal" evidence="5">
    <location>
        <begin position="75"/>
        <end position="128"/>
    </location>
</feature>
<dbReference type="PANTHER" id="PTHR16146">
    <property type="entry name" value="INTELECTIN"/>
    <property type="match status" value="1"/>
</dbReference>
<dbReference type="InterPro" id="IPR002181">
    <property type="entry name" value="Fibrinogen_a/b/g_C_dom"/>
</dbReference>
<dbReference type="NCBIfam" id="NF040941">
    <property type="entry name" value="GGGWT_bact"/>
    <property type="match status" value="2"/>
</dbReference>
<dbReference type="EMBL" id="CP093442">
    <property type="protein sequence ID" value="UOF01337.1"/>
    <property type="molecule type" value="Genomic_DNA"/>
</dbReference>
<evidence type="ECO:0000256" key="4">
    <source>
        <dbReference type="ARBA" id="ARBA00023157"/>
    </source>
</evidence>
<accession>A0ABY4CBS3</accession>
<gene>
    <name evidence="6" type="ORF">MNR06_00015</name>
</gene>
<dbReference type="PANTHER" id="PTHR16146:SF46">
    <property type="entry name" value="INTELECTIN-1A-RELATED"/>
    <property type="match status" value="1"/>
</dbReference>
<sequence>MRSLTKIILLLTISLTVMGINTVSTGFKVDHGTTRAIYAHNVCKKVVNAHATRDYFVPTKTAAEWTAFRGATITGVTLQKCSSCLDILNNNGSTGDGVYYVDPTGSSPFPVYCDMTTDGGGWTRVFKHNIAGGYFVDSADAAVKNPTDPTANHHSILNQIDNFRTPTNRYHFRLTWPGQTLKNLWWQTSDPRADVDVAGYTTEFVQGHTNAWGGLELSQGTHGPASTSAHIDGSVNHGNWYYAIGSFAAWGTAPDVGLPASDVLGSGKGVPEVNLWMRETDTHTVYNSCKAILNAGASKGDGLYTIDPDGAGAGAAFEAYCDMTTSGGGWTLVAYSNGSTTGTTPNDFFVNTYSQATIGRHLSGTAQASINPESFSITVNTTDAMFISPSYNGGAAYIDLAGGNWNYNNTKCTGVLRHTSRTAGCAGQNANDGYNGADAFNIAVEAGMEGIVPSYKATEVCYSGKGNACSFKFYLR</sequence>
<dbReference type="Pfam" id="PF00147">
    <property type="entry name" value="Fibrinogen_C"/>
    <property type="match status" value="2"/>
</dbReference>
<dbReference type="Gene3D" id="3.90.215.10">
    <property type="entry name" value="Gamma Fibrinogen, chain A, domain 1"/>
    <property type="match status" value="2"/>
</dbReference>
<evidence type="ECO:0000313" key="7">
    <source>
        <dbReference type="Proteomes" id="UP000830116"/>
    </source>
</evidence>
<evidence type="ECO:0000259" key="5">
    <source>
        <dbReference type="PROSITE" id="PS51406"/>
    </source>
</evidence>
<keyword evidence="4" id="KW-1015">Disulfide bond</keyword>
<dbReference type="InterPro" id="IPR036056">
    <property type="entry name" value="Fibrinogen-like_C"/>
</dbReference>
<reference evidence="6" key="1">
    <citation type="submission" date="2022-03" db="EMBL/GenBank/DDBJ databases">
        <title>Genome Identification and Characterization of new species Bdellovibrio reynosense LBG001 sp. nov. from a Mexico soil sample.</title>
        <authorList>
            <person name="Camilli A."/>
            <person name="Ajao Y."/>
            <person name="Guo X."/>
        </authorList>
    </citation>
    <scope>NUCLEOTIDE SEQUENCE</scope>
    <source>
        <strain evidence="6">LBG001</strain>
    </source>
</reference>
<evidence type="ECO:0000256" key="3">
    <source>
        <dbReference type="ARBA" id="ARBA00022837"/>
    </source>
</evidence>
<dbReference type="RefSeq" id="WP_243537773.1">
    <property type="nucleotide sequence ID" value="NZ_CP093442.1"/>
</dbReference>
<evidence type="ECO:0000256" key="1">
    <source>
        <dbReference type="ARBA" id="ARBA00022723"/>
    </source>
</evidence>
<dbReference type="InterPro" id="IPR014716">
    <property type="entry name" value="Fibrinogen_a/b/g_C_1"/>
</dbReference>
<keyword evidence="2" id="KW-0430">Lectin</keyword>
<keyword evidence="7" id="KW-1185">Reference proteome</keyword>
<evidence type="ECO:0000313" key="6">
    <source>
        <dbReference type="EMBL" id="UOF01337.1"/>
    </source>
</evidence>
<keyword evidence="1" id="KW-0479">Metal-binding</keyword>
<dbReference type="SUPFAM" id="SSF56496">
    <property type="entry name" value="Fibrinogen C-terminal domain-like"/>
    <property type="match status" value="2"/>
</dbReference>
<dbReference type="PROSITE" id="PS51406">
    <property type="entry name" value="FIBRINOGEN_C_2"/>
    <property type="match status" value="2"/>
</dbReference>
<organism evidence="6 7">
    <name type="scientific">Bdellovibrio reynosensis</name>
    <dbReference type="NCBI Taxonomy" id="2835041"/>
    <lineage>
        <taxon>Bacteria</taxon>
        <taxon>Pseudomonadati</taxon>
        <taxon>Bdellovibrionota</taxon>
        <taxon>Bdellovibrionia</taxon>
        <taxon>Bdellovibrionales</taxon>
        <taxon>Pseudobdellovibrionaceae</taxon>
        <taxon>Bdellovibrio</taxon>
    </lineage>
</organism>
<protein>
    <recommendedName>
        <fullName evidence="5">Fibrinogen C-terminal domain-containing protein</fullName>
    </recommendedName>
</protein>